<name>A0ABU1G4P7_9GAMM</name>
<proteinExistence type="predicted"/>
<dbReference type="Proteomes" id="UP001264519">
    <property type="component" value="Unassembled WGS sequence"/>
</dbReference>
<keyword evidence="3" id="KW-1185">Reference proteome</keyword>
<feature type="region of interest" description="Disordered" evidence="1">
    <location>
        <begin position="1"/>
        <end position="23"/>
    </location>
</feature>
<dbReference type="RefSeq" id="WP_309653506.1">
    <property type="nucleotide sequence ID" value="NZ_JARWAK010000013.1"/>
</dbReference>
<comment type="caution">
    <text evidence="2">The sequence shown here is derived from an EMBL/GenBank/DDBJ whole genome shotgun (WGS) entry which is preliminary data.</text>
</comment>
<accession>A0ABU1G4P7</accession>
<sequence length="316" mass="33848">MAETYYDNSDEGQRFQPGTTAEGEAVDQKFDAVATGFYEVEKDTRRSLKFPFEAGMPSQEFSATTLQRRNRVLGFDTDGNLALVSGFFNRGDWQPNTDYFLNDVVRDPDTTNLYVLIVAKHTSGATPAFGNTSLWYLAIDADTVRTARIAAEAARDLAEQWASSFDPVENGYRGAIFYALDARGSEQAARGYRDETAAAESRVETLEQSATDAASTATTKAGEASDSAAAAAQSESSIQGVESNVTATAQQVADDAQTASDAADEAALVAQNINDTTTMDFLNFELSGPDLIAHFAGYSDASNFSVNAAGELEVTL</sequence>
<dbReference type="EMBL" id="JARWAK010000013">
    <property type="protein sequence ID" value="MDR5867925.1"/>
    <property type="molecule type" value="Genomic_DNA"/>
</dbReference>
<reference evidence="2 3" key="1">
    <citation type="submission" date="2023-04" db="EMBL/GenBank/DDBJ databases">
        <title>A long-awaited taxogenomic arrangement of the family Halomonadaceae.</title>
        <authorList>
            <person name="De La Haba R."/>
            <person name="Chuvochina M."/>
            <person name="Wittouck S."/>
            <person name="Arahal D.R."/>
            <person name="Sanchez-Porro C."/>
            <person name="Hugenholtz P."/>
            <person name="Ventosa A."/>
        </authorList>
    </citation>
    <scope>NUCLEOTIDE SEQUENCE [LARGE SCALE GENOMIC DNA]</scope>
    <source>
        <strain evidence="2 3">DSM 23530</strain>
    </source>
</reference>
<evidence type="ECO:0000256" key="1">
    <source>
        <dbReference type="SAM" id="MobiDB-lite"/>
    </source>
</evidence>
<evidence type="ECO:0000313" key="3">
    <source>
        <dbReference type="Proteomes" id="UP001264519"/>
    </source>
</evidence>
<protein>
    <submittedName>
        <fullName evidence="2">Uncharacterized protein</fullName>
    </submittedName>
</protein>
<gene>
    <name evidence="2" type="ORF">QC818_14125</name>
</gene>
<organism evidence="2 3">
    <name type="scientific">Halomonas koreensis</name>
    <dbReference type="NCBI Taxonomy" id="245385"/>
    <lineage>
        <taxon>Bacteria</taxon>
        <taxon>Pseudomonadati</taxon>
        <taxon>Pseudomonadota</taxon>
        <taxon>Gammaproteobacteria</taxon>
        <taxon>Oceanospirillales</taxon>
        <taxon>Halomonadaceae</taxon>
        <taxon>Halomonas</taxon>
    </lineage>
</organism>
<evidence type="ECO:0000313" key="2">
    <source>
        <dbReference type="EMBL" id="MDR5867925.1"/>
    </source>
</evidence>